<sequence length="183" mass="21472">MVSSTHRWEAMGLRRFYADCRRRWWTMKEDNDDGPQIWAITMEQERRTYMQLRDRKNSGNTPTRSQDGRKKAKKVKNKVEKTNFRSTDCYSGSKGRQTFTEMQNRFAEYIPTPPPLFCVKAAHSPPRFGSRNADVTTNPVLPTIKSLSLIPFIIEAELKASRYEISNKWSDFSAYHPHCLLRF</sequence>
<reference evidence="2 3" key="1">
    <citation type="journal article" date="2024" name="BMC Genomics">
        <title>De novo assembly and annotation of Popillia japonica's genome with initial clues to its potential as an invasive pest.</title>
        <authorList>
            <person name="Cucini C."/>
            <person name="Boschi S."/>
            <person name="Funari R."/>
            <person name="Cardaioli E."/>
            <person name="Iannotti N."/>
            <person name="Marturano G."/>
            <person name="Paoli F."/>
            <person name="Bruttini M."/>
            <person name="Carapelli A."/>
            <person name="Frati F."/>
            <person name="Nardi F."/>
        </authorList>
    </citation>
    <scope>NUCLEOTIDE SEQUENCE [LARGE SCALE GENOMIC DNA]</scope>
    <source>
        <strain evidence="2">DMR45628</strain>
    </source>
</reference>
<protein>
    <submittedName>
        <fullName evidence="2">Uncharacterized protein</fullName>
    </submittedName>
</protein>
<name>A0AAW1LXE2_POPJA</name>
<comment type="caution">
    <text evidence="2">The sequence shown here is derived from an EMBL/GenBank/DDBJ whole genome shotgun (WGS) entry which is preliminary data.</text>
</comment>
<gene>
    <name evidence="2" type="ORF">QE152_g8593</name>
</gene>
<dbReference type="Proteomes" id="UP001458880">
    <property type="component" value="Unassembled WGS sequence"/>
</dbReference>
<feature type="region of interest" description="Disordered" evidence="1">
    <location>
        <begin position="51"/>
        <end position="77"/>
    </location>
</feature>
<evidence type="ECO:0000256" key="1">
    <source>
        <dbReference type="SAM" id="MobiDB-lite"/>
    </source>
</evidence>
<dbReference type="AlphaFoldDB" id="A0AAW1LXE2"/>
<dbReference type="EMBL" id="JASPKY010000069">
    <property type="protein sequence ID" value="KAK9739899.1"/>
    <property type="molecule type" value="Genomic_DNA"/>
</dbReference>
<evidence type="ECO:0000313" key="2">
    <source>
        <dbReference type="EMBL" id="KAK9739899.1"/>
    </source>
</evidence>
<accession>A0AAW1LXE2</accession>
<proteinExistence type="predicted"/>
<keyword evidence="3" id="KW-1185">Reference proteome</keyword>
<evidence type="ECO:0000313" key="3">
    <source>
        <dbReference type="Proteomes" id="UP001458880"/>
    </source>
</evidence>
<organism evidence="2 3">
    <name type="scientific">Popillia japonica</name>
    <name type="common">Japanese beetle</name>
    <dbReference type="NCBI Taxonomy" id="7064"/>
    <lineage>
        <taxon>Eukaryota</taxon>
        <taxon>Metazoa</taxon>
        <taxon>Ecdysozoa</taxon>
        <taxon>Arthropoda</taxon>
        <taxon>Hexapoda</taxon>
        <taxon>Insecta</taxon>
        <taxon>Pterygota</taxon>
        <taxon>Neoptera</taxon>
        <taxon>Endopterygota</taxon>
        <taxon>Coleoptera</taxon>
        <taxon>Polyphaga</taxon>
        <taxon>Scarabaeiformia</taxon>
        <taxon>Scarabaeidae</taxon>
        <taxon>Rutelinae</taxon>
        <taxon>Popillia</taxon>
    </lineage>
</organism>